<dbReference type="Proteomes" id="UP000187486">
    <property type="component" value="Unassembled WGS sequence"/>
</dbReference>
<organism evidence="3 4">
    <name type="scientific">Amycolatopsis coloradensis</name>
    <dbReference type="NCBI Taxonomy" id="76021"/>
    <lineage>
        <taxon>Bacteria</taxon>
        <taxon>Bacillati</taxon>
        <taxon>Actinomycetota</taxon>
        <taxon>Actinomycetes</taxon>
        <taxon>Pseudonocardiales</taxon>
        <taxon>Pseudonocardiaceae</taxon>
        <taxon>Amycolatopsis</taxon>
    </lineage>
</organism>
<dbReference type="EMBL" id="MQUQ01000005">
    <property type="protein sequence ID" value="OLZ53083.1"/>
    <property type="molecule type" value="Genomic_DNA"/>
</dbReference>
<name>A0A1R0KVV8_9PSEU</name>
<accession>A0A1R0KVV8</accession>
<evidence type="ECO:0000256" key="2">
    <source>
        <dbReference type="SAM" id="Phobius"/>
    </source>
</evidence>
<protein>
    <submittedName>
        <fullName evidence="3">Uncharacterized protein</fullName>
    </submittedName>
</protein>
<dbReference type="RefSeq" id="WP_076158295.1">
    <property type="nucleotide sequence ID" value="NZ_JBEZVB010000012.1"/>
</dbReference>
<gene>
    <name evidence="3" type="ORF">BS329_09615</name>
</gene>
<keyword evidence="2" id="KW-0812">Transmembrane</keyword>
<sequence length="171" mass="18200">MYRDIETNLPEDDPDSDPRVNDRATVRQQVEGATETEPVFGGPDASIAGWWQSKVGSGGVTLRTPWGPKIEAAFAFLIYVVGASLPMLICLLAGVHDLLAVLVGVASFGALAVYITRPTKLEHAIPARKTVIDGQIQGEPKVAKVDAGGERIELPLETPKANSKVKTPDAS</sequence>
<evidence type="ECO:0000256" key="1">
    <source>
        <dbReference type="SAM" id="MobiDB-lite"/>
    </source>
</evidence>
<keyword evidence="2" id="KW-1133">Transmembrane helix</keyword>
<evidence type="ECO:0000313" key="4">
    <source>
        <dbReference type="Proteomes" id="UP000187486"/>
    </source>
</evidence>
<keyword evidence="2" id="KW-0472">Membrane</keyword>
<reference evidence="3 4" key="1">
    <citation type="submission" date="2016-01" db="EMBL/GenBank/DDBJ databases">
        <title>Amycolatopsis coloradensis genome sequencing and assembly.</title>
        <authorList>
            <person name="Mayilraj S."/>
        </authorList>
    </citation>
    <scope>NUCLEOTIDE SEQUENCE [LARGE SCALE GENOMIC DNA]</scope>
    <source>
        <strain evidence="3 4">DSM 44225</strain>
    </source>
</reference>
<dbReference type="AlphaFoldDB" id="A0A1R0KVV8"/>
<feature type="transmembrane region" description="Helical" evidence="2">
    <location>
        <begin position="98"/>
        <end position="116"/>
    </location>
</feature>
<feature type="region of interest" description="Disordered" evidence="1">
    <location>
        <begin position="1"/>
        <end position="21"/>
    </location>
</feature>
<feature type="transmembrane region" description="Helical" evidence="2">
    <location>
        <begin position="72"/>
        <end position="92"/>
    </location>
</feature>
<feature type="compositionally biased region" description="Polar residues" evidence="1">
    <location>
        <begin position="160"/>
        <end position="171"/>
    </location>
</feature>
<feature type="region of interest" description="Disordered" evidence="1">
    <location>
        <begin position="149"/>
        <end position="171"/>
    </location>
</feature>
<evidence type="ECO:0000313" key="3">
    <source>
        <dbReference type="EMBL" id="OLZ53083.1"/>
    </source>
</evidence>
<comment type="caution">
    <text evidence="3">The sequence shown here is derived from an EMBL/GenBank/DDBJ whole genome shotgun (WGS) entry which is preliminary data.</text>
</comment>
<keyword evidence="4" id="KW-1185">Reference proteome</keyword>
<proteinExistence type="predicted"/>